<accession>A0A2G2ZS07</accession>
<feature type="transmembrane region" description="Helical" evidence="1">
    <location>
        <begin position="13"/>
        <end position="31"/>
    </location>
</feature>
<dbReference type="Proteomes" id="UP000222542">
    <property type="component" value="Unassembled WGS sequence"/>
</dbReference>
<reference evidence="2 3" key="2">
    <citation type="journal article" date="2017" name="Genome Biol.">
        <title>New reference genome sequences of hot pepper reveal the massive evolution of plant disease-resistance genes by retroduplication.</title>
        <authorList>
            <person name="Kim S."/>
            <person name="Park J."/>
            <person name="Yeom S.I."/>
            <person name="Kim Y.M."/>
            <person name="Seo E."/>
            <person name="Kim K.T."/>
            <person name="Kim M.S."/>
            <person name="Lee J.M."/>
            <person name="Cheong K."/>
            <person name="Shin H.S."/>
            <person name="Kim S.B."/>
            <person name="Han K."/>
            <person name="Lee J."/>
            <person name="Park M."/>
            <person name="Lee H.A."/>
            <person name="Lee H.Y."/>
            <person name="Lee Y."/>
            <person name="Oh S."/>
            <person name="Lee J.H."/>
            <person name="Choi E."/>
            <person name="Choi E."/>
            <person name="Lee S.E."/>
            <person name="Jeon J."/>
            <person name="Kim H."/>
            <person name="Choi G."/>
            <person name="Song H."/>
            <person name="Lee J."/>
            <person name="Lee S.C."/>
            <person name="Kwon J.K."/>
            <person name="Lee H.Y."/>
            <person name="Koo N."/>
            <person name="Hong Y."/>
            <person name="Kim R.W."/>
            <person name="Kang W.H."/>
            <person name="Huh J.H."/>
            <person name="Kang B.C."/>
            <person name="Yang T.J."/>
            <person name="Lee Y.H."/>
            <person name="Bennetzen J.L."/>
            <person name="Choi D."/>
        </authorList>
    </citation>
    <scope>NUCLEOTIDE SEQUENCE [LARGE SCALE GENOMIC DNA]</scope>
    <source>
        <strain evidence="3">cv. CM334</strain>
    </source>
</reference>
<dbReference type="STRING" id="4072.A0A2G2ZS07"/>
<keyword evidence="1" id="KW-0812">Transmembrane</keyword>
<evidence type="ECO:0000313" key="3">
    <source>
        <dbReference type="Proteomes" id="UP000222542"/>
    </source>
</evidence>
<dbReference type="EMBL" id="AYRZ02000004">
    <property type="protein sequence ID" value="PHT84762.1"/>
    <property type="molecule type" value="Genomic_DNA"/>
</dbReference>
<keyword evidence="1" id="KW-1133">Transmembrane helix</keyword>
<gene>
    <name evidence="2" type="ORF">T459_13205</name>
</gene>
<dbReference type="Gramene" id="PHT84762">
    <property type="protein sequence ID" value="PHT84762"/>
    <property type="gene ID" value="T459_13205"/>
</dbReference>
<evidence type="ECO:0000313" key="2">
    <source>
        <dbReference type="EMBL" id="PHT84762.1"/>
    </source>
</evidence>
<evidence type="ECO:0000256" key="1">
    <source>
        <dbReference type="SAM" id="Phobius"/>
    </source>
</evidence>
<name>A0A2G2ZS07_CAPAN</name>
<proteinExistence type="predicted"/>
<reference evidence="2 3" key="1">
    <citation type="journal article" date="2014" name="Nat. Genet.">
        <title>Genome sequence of the hot pepper provides insights into the evolution of pungency in Capsicum species.</title>
        <authorList>
            <person name="Kim S."/>
            <person name="Park M."/>
            <person name="Yeom S.I."/>
            <person name="Kim Y.M."/>
            <person name="Lee J.M."/>
            <person name="Lee H.A."/>
            <person name="Seo E."/>
            <person name="Choi J."/>
            <person name="Cheong K."/>
            <person name="Kim K.T."/>
            <person name="Jung K."/>
            <person name="Lee G.W."/>
            <person name="Oh S.K."/>
            <person name="Bae C."/>
            <person name="Kim S.B."/>
            <person name="Lee H.Y."/>
            <person name="Kim S.Y."/>
            <person name="Kim M.S."/>
            <person name="Kang B.C."/>
            <person name="Jo Y.D."/>
            <person name="Yang H.B."/>
            <person name="Jeong H.J."/>
            <person name="Kang W.H."/>
            <person name="Kwon J.K."/>
            <person name="Shin C."/>
            <person name="Lim J.Y."/>
            <person name="Park J.H."/>
            <person name="Huh J.H."/>
            <person name="Kim J.S."/>
            <person name="Kim B.D."/>
            <person name="Cohen O."/>
            <person name="Paran I."/>
            <person name="Suh M.C."/>
            <person name="Lee S.B."/>
            <person name="Kim Y.K."/>
            <person name="Shin Y."/>
            <person name="Noh S.J."/>
            <person name="Park J."/>
            <person name="Seo Y.S."/>
            <person name="Kwon S.Y."/>
            <person name="Kim H.A."/>
            <person name="Park J.M."/>
            <person name="Kim H.J."/>
            <person name="Choi S.B."/>
            <person name="Bosland P.W."/>
            <person name="Reeves G."/>
            <person name="Jo S.H."/>
            <person name="Lee B.W."/>
            <person name="Cho H.T."/>
            <person name="Choi H.S."/>
            <person name="Lee M.S."/>
            <person name="Yu Y."/>
            <person name="Do Choi Y."/>
            <person name="Park B.S."/>
            <person name="van Deynze A."/>
            <person name="Ashrafi H."/>
            <person name="Hill T."/>
            <person name="Kim W.T."/>
            <person name="Pai H.S."/>
            <person name="Ahn H.K."/>
            <person name="Yeam I."/>
            <person name="Giovannoni J.J."/>
            <person name="Rose J.K."/>
            <person name="Sorensen I."/>
            <person name="Lee S.J."/>
            <person name="Kim R.W."/>
            <person name="Choi I.Y."/>
            <person name="Choi B.S."/>
            <person name="Lim J.S."/>
            <person name="Lee Y.H."/>
            <person name="Choi D."/>
        </authorList>
    </citation>
    <scope>NUCLEOTIDE SEQUENCE [LARGE SCALE GENOMIC DNA]</scope>
    <source>
        <strain evidence="3">cv. CM334</strain>
    </source>
</reference>
<comment type="caution">
    <text evidence="2">The sequence shown here is derived from an EMBL/GenBank/DDBJ whole genome shotgun (WGS) entry which is preliminary data.</text>
</comment>
<protein>
    <submittedName>
        <fullName evidence="2">Uncharacterized protein</fullName>
    </submittedName>
</protein>
<sequence>MSLHIGIIPGGKVILPLLALGGIAVWINYYYRKRRTSNQEEVSAKSDLYEFGTKTLRGVRLTSGHLEGILSSCSNLKKLTIEDSKLPYKLRLAGTVTTVVILECVGGKEIDLPAAYLRRFAWSDELLPDREPHRDEDVQKP</sequence>
<dbReference type="AlphaFoldDB" id="A0A2G2ZS07"/>
<organism evidence="2 3">
    <name type="scientific">Capsicum annuum</name>
    <name type="common">Capsicum pepper</name>
    <dbReference type="NCBI Taxonomy" id="4072"/>
    <lineage>
        <taxon>Eukaryota</taxon>
        <taxon>Viridiplantae</taxon>
        <taxon>Streptophyta</taxon>
        <taxon>Embryophyta</taxon>
        <taxon>Tracheophyta</taxon>
        <taxon>Spermatophyta</taxon>
        <taxon>Magnoliopsida</taxon>
        <taxon>eudicotyledons</taxon>
        <taxon>Gunneridae</taxon>
        <taxon>Pentapetalae</taxon>
        <taxon>asterids</taxon>
        <taxon>lamiids</taxon>
        <taxon>Solanales</taxon>
        <taxon>Solanaceae</taxon>
        <taxon>Solanoideae</taxon>
        <taxon>Capsiceae</taxon>
        <taxon>Capsicum</taxon>
    </lineage>
</organism>
<keyword evidence="1" id="KW-0472">Membrane</keyword>
<keyword evidence="3" id="KW-1185">Reference proteome</keyword>